<dbReference type="InterPro" id="IPR053183">
    <property type="entry name" value="ASL1"/>
</dbReference>
<evidence type="ECO:0000313" key="5">
    <source>
        <dbReference type="Proteomes" id="UP001182556"/>
    </source>
</evidence>
<dbReference type="Proteomes" id="UP001182556">
    <property type="component" value="Unassembled WGS sequence"/>
</dbReference>
<keyword evidence="4" id="KW-0378">Hydrolase</keyword>
<dbReference type="InterPro" id="IPR024655">
    <property type="entry name" value="Asl1_glyco_hydro_catalytic"/>
</dbReference>
<evidence type="ECO:0000313" key="4">
    <source>
        <dbReference type="EMBL" id="KAK1924870.1"/>
    </source>
</evidence>
<dbReference type="Pfam" id="PF11790">
    <property type="entry name" value="Glyco_hydro_cc"/>
    <property type="match status" value="1"/>
</dbReference>
<keyword evidence="2" id="KW-0732">Signal</keyword>
<gene>
    <name evidence="4" type="ORF">DB88DRAFT_452077</name>
</gene>
<dbReference type="EMBL" id="JAODAN010000004">
    <property type="protein sequence ID" value="KAK1924870.1"/>
    <property type="molecule type" value="Genomic_DNA"/>
</dbReference>
<dbReference type="PANTHER" id="PTHR34154">
    <property type="entry name" value="ALKALI-SENSITIVE LINKAGE PROTEIN 1"/>
    <property type="match status" value="1"/>
</dbReference>
<feature type="domain" description="Asl1-like glycosyl hydrolase catalytic" evidence="3">
    <location>
        <begin position="183"/>
        <end position="419"/>
    </location>
</feature>
<sequence>MLAQRLCELLPTLALLGVGLSGLEAIPVVAAHPPASRAHHRHLAERNRLASNLGAQAKKRGQNVLIRRGADGKACRVREQSSTAAAVAASTPSSNSTTVVTSQAPVLSATPVPVTIVETSIIAAENNAAVPTHSSAPPPPTAQSSAAQPSSGGGSTYSGGGSGTTNAGSKLGIAWPNGDWAQPSDPNYIKNYIGTKSSWYYTWSPFSVASIDASGLEFVPMLWGPKQVSDWHAQQANWPNTVKHALFFNEPNEVSQCNISPGDSVQYWMNDFLPLRSKGIALGSAATTSAPSGLTWVRDAINACTSAGNSRADCTPDFVAIHWYDVDPQNFIQYVENFHNEFGLDIWITEYACQNFNGGPQCDEGQVWNLHKTVAEWFDKTDYVKRYSPFGVMQDMQGVNQMNALMSPGGEITTLGTWYINSS</sequence>
<dbReference type="InterPro" id="IPR017853">
    <property type="entry name" value="GH"/>
</dbReference>
<feature type="region of interest" description="Disordered" evidence="1">
    <location>
        <begin position="130"/>
        <end position="163"/>
    </location>
</feature>
<reference evidence="4" key="1">
    <citation type="submission" date="2023-02" db="EMBL/GenBank/DDBJ databases">
        <title>Identification and recombinant expression of a fungal hydrolase from Papiliotrema laurentii that hydrolyzes apple cutin and clears colloidal polyester polyurethane.</title>
        <authorList>
            <consortium name="DOE Joint Genome Institute"/>
            <person name="Roman V.A."/>
            <person name="Bojanowski C."/>
            <person name="Crable B.R."/>
            <person name="Wagner D.N."/>
            <person name="Hung C.S."/>
            <person name="Nadeau L.J."/>
            <person name="Schratz L."/>
            <person name="Haridas S."/>
            <person name="Pangilinan J."/>
            <person name="Lipzen A."/>
            <person name="Na H."/>
            <person name="Yan M."/>
            <person name="Ng V."/>
            <person name="Grigoriev I.V."/>
            <person name="Spatafora J.W."/>
            <person name="Barlow D."/>
            <person name="Biffinger J."/>
            <person name="Kelley-Loughnane N."/>
            <person name="Varaljay V.A."/>
            <person name="Crookes-Goodson W.J."/>
        </authorList>
    </citation>
    <scope>NUCLEOTIDE SEQUENCE</scope>
    <source>
        <strain evidence="4">5307AH</strain>
    </source>
</reference>
<dbReference type="GO" id="GO:0009277">
    <property type="term" value="C:fungal-type cell wall"/>
    <property type="evidence" value="ECO:0007669"/>
    <property type="project" value="TreeGrafter"/>
</dbReference>
<dbReference type="PANTHER" id="PTHR34154:SF3">
    <property type="entry name" value="ALKALI-SENSITIVE LINKAGE PROTEIN 1"/>
    <property type="match status" value="1"/>
</dbReference>
<evidence type="ECO:0000259" key="3">
    <source>
        <dbReference type="Pfam" id="PF11790"/>
    </source>
</evidence>
<comment type="caution">
    <text evidence="4">The sequence shown here is derived from an EMBL/GenBank/DDBJ whole genome shotgun (WGS) entry which is preliminary data.</text>
</comment>
<name>A0AAD9FRF9_PAPLA</name>
<dbReference type="AlphaFoldDB" id="A0AAD9FRF9"/>
<protein>
    <submittedName>
        <fullName evidence="4">Glycosyl hydrolase catalytic core-domain-containing protein</fullName>
    </submittedName>
</protein>
<feature type="compositionally biased region" description="Gly residues" evidence="1">
    <location>
        <begin position="151"/>
        <end position="163"/>
    </location>
</feature>
<dbReference type="GO" id="GO:0016787">
    <property type="term" value="F:hydrolase activity"/>
    <property type="evidence" value="ECO:0007669"/>
    <property type="project" value="UniProtKB-KW"/>
</dbReference>
<feature type="signal peptide" evidence="2">
    <location>
        <begin position="1"/>
        <end position="25"/>
    </location>
</feature>
<feature type="chain" id="PRO_5042060131" evidence="2">
    <location>
        <begin position="26"/>
        <end position="423"/>
    </location>
</feature>
<keyword evidence="5" id="KW-1185">Reference proteome</keyword>
<dbReference type="GO" id="GO:0071966">
    <property type="term" value="P:fungal-type cell wall polysaccharide metabolic process"/>
    <property type="evidence" value="ECO:0007669"/>
    <property type="project" value="TreeGrafter"/>
</dbReference>
<organism evidence="4 5">
    <name type="scientific">Papiliotrema laurentii</name>
    <name type="common">Cryptococcus laurentii</name>
    <dbReference type="NCBI Taxonomy" id="5418"/>
    <lineage>
        <taxon>Eukaryota</taxon>
        <taxon>Fungi</taxon>
        <taxon>Dikarya</taxon>
        <taxon>Basidiomycota</taxon>
        <taxon>Agaricomycotina</taxon>
        <taxon>Tremellomycetes</taxon>
        <taxon>Tremellales</taxon>
        <taxon>Rhynchogastremaceae</taxon>
        <taxon>Papiliotrema</taxon>
    </lineage>
</organism>
<dbReference type="SUPFAM" id="SSF51445">
    <property type="entry name" value="(Trans)glycosidases"/>
    <property type="match status" value="1"/>
</dbReference>
<evidence type="ECO:0000256" key="2">
    <source>
        <dbReference type="SAM" id="SignalP"/>
    </source>
</evidence>
<accession>A0AAD9FRF9</accession>
<evidence type="ECO:0000256" key="1">
    <source>
        <dbReference type="SAM" id="MobiDB-lite"/>
    </source>
</evidence>
<proteinExistence type="predicted"/>